<feature type="non-terminal residue" evidence="1">
    <location>
        <position position="100"/>
    </location>
</feature>
<evidence type="ECO:0000313" key="1">
    <source>
        <dbReference type="EMBL" id="GAH58674.1"/>
    </source>
</evidence>
<dbReference type="AlphaFoldDB" id="X1HXX2"/>
<comment type="caution">
    <text evidence="1">The sequence shown here is derived from an EMBL/GenBank/DDBJ whole genome shotgun (WGS) entry which is preliminary data.</text>
</comment>
<reference evidence="1" key="1">
    <citation type="journal article" date="2014" name="Front. Microbiol.">
        <title>High frequency of phylogenetically diverse reductive dehalogenase-homologous genes in deep subseafloor sedimentary metagenomes.</title>
        <authorList>
            <person name="Kawai M."/>
            <person name="Futagami T."/>
            <person name="Toyoda A."/>
            <person name="Takaki Y."/>
            <person name="Nishi S."/>
            <person name="Hori S."/>
            <person name="Arai W."/>
            <person name="Tsubouchi T."/>
            <person name="Morono Y."/>
            <person name="Uchiyama I."/>
            <person name="Ito T."/>
            <person name="Fujiyama A."/>
            <person name="Inagaki F."/>
            <person name="Takami H."/>
        </authorList>
    </citation>
    <scope>NUCLEOTIDE SEQUENCE</scope>
    <source>
        <strain evidence="1">Expedition CK06-06</strain>
    </source>
</reference>
<accession>X1HXX2</accession>
<name>X1HXX2_9ZZZZ</name>
<dbReference type="EMBL" id="BARU01021267">
    <property type="protein sequence ID" value="GAH58674.1"/>
    <property type="molecule type" value="Genomic_DNA"/>
</dbReference>
<protein>
    <submittedName>
        <fullName evidence="1">Uncharacterized protein</fullName>
    </submittedName>
</protein>
<proteinExistence type="predicted"/>
<organism evidence="1">
    <name type="scientific">marine sediment metagenome</name>
    <dbReference type="NCBI Taxonomy" id="412755"/>
    <lineage>
        <taxon>unclassified sequences</taxon>
        <taxon>metagenomes</taxon>
        <taxon>ecological metagenomes</taxon>
    </lineage>
</organism>
<gene>
    <name evidence="1" type="ORF">S03H2_34820</name>
</gene>
<sequence length="100" mass="11566">MQKRRTEVTIDGDKWLINGRPTYEGREYRDWKIEGLLLNSRMIQAVFDDENETTRALWGYPDTGEWDPDRNTAEFVAAMPEWRQYGLVGITIGLQGGMPA</sequence>